<dbReference type="HOGENOM" id="CLU_786136_0_0_1"/>
<dbReference type="AlphaFoldDB" id="A0A0D3FG34"/>
<dbReference type="EnsemblPlants" id="OBART03G10210.1">
    <property type="protein sequence ID" value="OBART03G10210.1"/>
    <property type="gene ID" value="OBART03G10210"/>
</dbReference>
<proteinExistence type="predicted"/>
<dbReference type="PaxDb" id="65489-OBART03G10210.1"/>
<reference evidence="2" key="2">
    <citation type="submission" date="2015-03" db="UniProtKB">
        <authorList>
            <consortium name="EnsemblPlants"/>
        </authorList>
    </citation>
    <scope>IDENTIFICATION</scope>
</reference>
<evidence type="ECO:0000313" key="2">
    <source>
        <dbReference type="EnsemblPlants" id="OBART03G10210.1"/>
    </source>
</evidence>
<reference evidence="2" key="1">
    <citation type="journal article" date="2009" name="Rice">
        <title>De Novo Next Generation Sequencing of Plant Genomes.</title>
        <authorList>
            <person name="Rounsley S."/>
            <person name="Marri P.R."/>
            <person name="Yu Y."/>
            <person name="He R."/>
            <person name="Sisneros N."/>
            <person name="Goicoechea J.L."/>
            <person name="Lee S.J."/>
            <person name="Angelova A."/>
            <person name="Kudrna D."/>
            <person name="Luo M."/>
            <person name="Affourtit J."/>
            <person name="Desany B."/>
            <person name="Knight J."/>
            <person name="Niazi F."/>
            <person name="Egholm M."/>
            <person name="Wing R.A."/>
        </authorList>
    </citation>
    <scope>NUCLEOTIDE SEQUENCE [LARGE SCALE GENOMIC DNA]</scope>
    <source>
        <strain evidence="2">cv. IRGC 105608</strain>
    </source>
</reference>
<dbReference type="Gramene" id="OBART03G10210.1">
    <property type="protein sequence ID" value="OBART03G10210.1"/>
    <property type="gene ID" value="OBART03G10210"/>
</dbReference>
<dbReference type="Proteomes" id="UP000026960">
    <property type="component" value="Chromosome 3"/>
</dbReference>
<evidence type="ECO:0000256" key="1">
    <source>
        <dbReference type="SAM" id="MobiDB-lite"/>
    </source>
</evidence>
<protein>
    <submittedName>
        <fullName evidence="2">Uncharacterized protein</fullName>
    </submittedName>
</protein>
<sequence>MGRAHGAAGIAGRLLSWSRSWRSLRSTIETAAAWCFSSVAETAAARRLSSAEETAAARQVALGTETAVSSGFFCRRPLPILTSFQPMFRSFAIEEEAREKSEEKQEKLVLKNEIVCTRSWLTFPNREGEMESCSSSDSFYPWSKKKVIRADKLFKVPQLITEIGRDPFRPMVRGFTTSSTEEKVTSSSTKDEKEVTSSSTKDEEEVARKYVFLEFYNRMLVLKQSKVDVYNDISKASTADWLVRAIANNVLQSIGGNRLLRYCPTQDGEEPRMHRNSYSHPDDKNEVVLVLYAQCPTMLTRMADAFEEQNELEPMNSKSRMEPQNKKITRVKGDSTMAMECGQYDVNGSVFCF</sequence>
<name>A0A0D3FG34_9ORYZ</name>
<feature type="compositionally biased region" description="Basic and acidic residues" evidence="1">
    <location>
        <begin position="180"/>
        <end position="195"/>
    </location>
</feature>
<evidence type="ECO:0000313" key="3">
    <source>
        <dbReference type="Proteomes" id="UP000026960"/>
    </source>
</evidence>
<organism evidence="2">
    <name type="scientific">Oryza barthii</name>
    <dbReference type="NCBI Taxonomy" id="65489"/>
    <lineage>
        <taxon>Eukaryota</taxon>
        <taxon>Viridiplantae</taxon>
        <taxon>Streptophyta</taxon>
        <taxon>Embryophyta</taxon>
        <taxon>Tracheophyta</taxon>
        <taxon>Spermatophyta</taxon>
        <taxon>Magnoliopsida</taxon>
        <taxon>Liliopsida</taxon>
        <taxon>Poales</taxon>
        <taxon>Poaceae</taxon>
        <taxon>BOP clade</taxon>
        <taxon>Oryzoideae</taxon>
        <taxon>Oryzeae</taxon>
        <taxon>Oryzinae</taxon>
        <taxon>Oryza</taxon>
    </lineage>
</organism>
<feature type="region of interest" description="Disordered" evidence="1">
    <location>
        <begin position="171"/>
        <end position="200"/>
    </location>
</feature>
<keyword evidence="3" id="KW-1185">Reference proteome</keyword>
<accession>A0A0D3FG34</accession>